<dbReference type="EMBL" id="MKHE01000010">
    <property type="protein sequence ID" value="OWK11453.1"/>
    <property type="molecule type" value="Genomic_DNA"/>
</dbReference>
<dbReference type="GO" id="GO:0006412">
    <property type="term" value="P:translation"/>
    <property type="evidence" value="ECO:0007669"/>
    <property type="project" value="InterPro"/>
</dbReference>
<evidence type="ECO:0000313" key="1">
    <source>
        <dbReference type="EMBL" id="OWK11453.1"/>
    </source>
</evidence>
<dbReference type="AlphaFoldDB" id="A0A212CZP8"/>
<dbReference type="PANTHER" id="PTHR11726">
    <property type="entry name" value="60S RIBOSOMAL PROTEIN L10"/>
    <property type="match status" value="1"/>
</dbReference>
<organism evidence="1 2">
    <name type="scientific">Cervus elaphus hippelaphus</name>
    <name type="common">European red deer</name>
    <dbReference type="NCBI Taxonomy" id="46360"/>
    <lineage>
        <taxon>Eukaryota</taxon>
        <taxon>Metazoa</taxon>
        <taxon>Chordata</taxon>
        <taxon>Craniata</taxon>
        <taxon>Vertebrata</taxon>
        <taxon>Euteleostomi</taxon>
        <taxon>Mammalia</taxon>
        <taxon>Eutheria</taxon>
        <taxon>Laurasiatheria</taxon>
        <taxon>Artiodactyla</taxon>
        <taxon>Ruminantia</taxon>
        <taxon>Pecora</taxon>
        <taxon>Cervidae</taxon>
        <taxon>Cervinae</taxon>
        <taxon>Cervus</taxon>
    </lineage>
</organism>
<dbReference type="GO" id="GO:0003735">
    <property type="term" value="F:structural constituent of ribosome"/>
    <property type="evidence" value="ECO:0007669"/>
    <property type="project" value="InterPro"/>
</dbReference>
<accession>A0A212CZP8</accession>
<proteinExistence type="predicted"/>
<protein>
    <submittedName>
        <fullName evidence="1">Uncharacterized protein</fullName>
    </submittedName>
</protein>
<dbReference type="SUPFAM" id="SSF54686">
    <property type="entry name" value="Ribosomal protein L16p/L10e"/>
    <property type="match status" value="1"/>
</dbReference>
<sequence>MLITPVRLPGKERLAVLTIYINCNFFEKKKKKGGEKEKATRQSRFQTAVPTGCLWKAPGHNGQDITPIHTELPNKDLVTEALHRAKFKVPGYQKISTSKEWGLTKLIAEEFEDMVAETWLIPEDSELSETDCLSFLTFH</sequence>
<reference evidence="1 2" key="1">
    <citation type="journal article" date="2018" name="Mol. Genet. Genomics">
        <title>The red deer Cervus elaphus genome CerEla1.0: sequencing, annotating, genes, and chromosomes.</title>
        <authorList>
            <person name="Bana N.A."/>
            <person name="Nyiri A."/>
            <person name="Nagy J."/>
            <person name="Frank K."/>
            <person name="Nagy T."/>
            <person name="Steger V."/>
            <person name="Schiller M."/>
            <person name="Lakatos P."/>
            <person name="Sugar L."/>
            <person name="Horn P."/>
            <person name="Barta E."/>
            <person name="Orosz L."/>
        </authorList>
    </citation>
    <scope>NUCLEOTIDE SEQUENCE [LARGE SCALE GENOMIC DNA]</scope>
    <source>
        <strain evidence="1">Hungarian</strain>
    </source>
</reference>
<dbReference type="Proteomes" id="UP000242450">
    <property type="component" value="Chromosome 10"/>
</dbReference>
<keyword evidence="2" id="KW-1185">Reference proteome</keyword>
<dbReference type="GO" id="GO:0005840">
    <property type="term" value="C:ribosome"/>
    <property type="evidence" value="ECO:0007669"/>
    <property type="project" value="InterPro"/>
</dbReference>
<dbReference type="InterPro" id="IPR001197">
    <property type="entry name" value="Ribosomal_uL16_euk_arch"/>
</dbReference>
<dbReference type="InterPro" id="IPR036920">
    <property type="entry name" value="Ribosomal_uL16_sf"/>
</dbReference>
<gene>
    <name evidence="1" type="ORF">Celaphus_00006895</name>
</gene>
<evidence type="ECO:0000313" key="2">
    <source>
        <dbReference type="Proteomes" id="UP000242450"/>
    </source>
</evidence>
<name>A0A212CZP8_CEREH</name>
<dbReference type="Gene3D" id="3.90.1170.10">
    <property type="entry name" value="Ribosomal protein L10e/L16"/>
    <property type="match status" value="1"/>
</dbReference>
<comment type="caution">
    <text evidence="1">The sequence shown here is derived from an EMBL/GenBank/DDBJ whole genome shotgun (WGS) entry which is preliminary data.</text>
</comment>